<evidence type="ECO:0000313" key="2">
    <source>
        <dbReference type="Proteomes" id="UP000054908"/>
    </source>
</evidence>
<dbReference type="PATRIC" id="fig|466.6.peg.282"/>
<keyword evidence="2" id="KW-1185">Reference proteome</keyword>
<protein>
    <submittedName>
        <fullName evidence="1">Uncharacterized protein</fullName>
    </submittedName>
</protein>
<accession>A0A0W0WGB7</accession>
<dbReference type="AlphaFoldDB" id="A0A0W0WGB7"/>
<dbReference type="Proteomes" id="UP000054908">
    <property type="component" value="Unassembled WGS sequence"/>
</dbReference>
<gene>
    <name evidence="1" type="ORF">Lmac_0264</name>
</gene>
<evidence type="ECO:0000313" key="1">
    <source>
        <dbReference type="EMBL" id="KTD31389.1"/>
    </source>
</evidence>
<comment type="caution">
    <text evidence="1">The sequence shown here is derived from an EMBL/GenBank/DDBJ whole genome shotgun (WGS) entry which is preliminary data.</text>
</comment>
<dbReference type="RefSeq" id="WP_058451096.1">
    <property type="nucleotide sequence ID" value="NZ_CAAAIB010000017.1"/>
</dbReference>
<dbReference type="EMBL" id="LNYL01000006">
    <property type="protein sequence ID" value="KTD31389.1"/>
    <property type="molecule type" value="Genomic_DNA"/>
</dbReference>
<proteinExistence type="predicted"/>
<organism evidence="1 2">
    <name type="scientific">Legionella maceachernii</name>
    <dbReference type="NCBI Taxonomy" id="466"/>
    <lineage>
        <taxon>Bacteria</taxon>
        <taxon>Pseudomonadati</taxon>
        <taxon>Pseudomonadota</taxon>
        <taxon>Gammaproteobacteria</taxon>
        <taxon>Legionellales</taxon>
        <taxon>Legionellaceae</taxon>
        <taxon>Legionella</taxon>
    </lineage>
</organism>
<sequence>MTINGVKHCFSYNNIFECMTAGGIAFFTAIVVCLDHEFDVAKNNANKLIDKIHESYLRGEHVRSISLFVSYVVINYAKRKCKV</sequence>
<name>A0A0W0WGB7_9GAMM</name>
<reference evidence="1 2" key="1">
    <citation type="submission" date="2015-11" db="EMBL/GenBank/DDBJ databases">
        <title>Genomic analysis of 38 Legionella species identifies large and diverse effector repertoires.</title>
        <authorList>
            <person name="Burstein D."/>
            <person name="Amaro F."/>
            <person name="Zusman T."/>
            <person name="Lifshitz Z."/>
            <person name="Cohen O."/>
            <person name="Gilbert J.A."/>
            <person name="Pupko T."/>
            <person name="Shuman H.A."/>
            <person name="Segal G."/>
        </authorList>
    </citation>
    <scope>NUCLEOTIDE SEQUENCE [LARGE SCALE GENOMIC DNA]</scope>
    <source>
        <strain evidence="1 2">PX-1-G2-E2</strain>
    </source>
</reference>